<dbReference type="AlphaFoldDB" id="A0AAD8FAV9"/>
<reference evidence="3" key="2">
    <citation type="submission" date="2023-04" db="EMBL/GenBank/DDBJ databases">
        <authorList>
            <person name="Bu L."/>
            <person name="Lu L."/>
            <person name="Laidemitt M.R."/>
            <person name="Zhang S.M."/>
            <person name="Mutuku M."/>
            <person name="Mkoji G."/>
            <person name="Steinauer M."/>
            <person name="Loker E.S."/>
        </authorList>
    </citation>
    <scope>NUCLEOTIDE SEQUENCE</scope>
    <source>
        <strain evidence="3">KasaAsao</strain>
        <tissue evidence="3">Whole Snail</tissue>
    </source>
</reference>
<accession>A0AAD8FAV9</accession>
<name>A0AAD8FAV9_BIOPF</name>
<dbReference type="InterPro" id="IPR001111">
    <property type="entry name" value="TGF-b_propeptide"/>
</dbReference>
<proteinExistence type="predicted"/>
<comment type="caution">
    <text evidence="3">The sequence shown here is derived from an EMBL/GenBank/DDBJ whole genome shotgun (WGS) entry which is preliminary data.</text>
</comment>
<evidence type="ECO:0000256" key="1">
    <source>
        <dbReference type="SAM" id="MobiDB-lite"/>
    </source>
</evidence>
<sequence>MAIASSNNQRLRLLTMFLVCNSLFFIYANASRLYLSDDIEPIEVQPEQDVPLLNHDHNGESQQIMVVSARPEVLPEDDAEEYESEDDRVLTNKGAASNTLLPSNSESSNFQTSTMSVSVWPKDSLRRMKEKSRRDDVRKKILEGVRFKTLPTISAEQRRNAMDQIFNDHNIFFPRAATPEQRNCYLATCATPKSTSEDMWRDKSQPGLRLNFNLPRLDRKHESDEVRTARLNLFIKPRKDCPCVDEDDKEMSDYLVTIYQFIKPLTTKKRNRVVYKQKILNAVMVPAQGNAWLTIDIKRAVTIWMKKTRKNFGVEVTVQDSYGATINAKEIFVLPDCYNTRTERACRDGTIETLTVMPWTEAMTRDEVVNRNTPYVDVVVTDKALEKSLMDRSRLWSRNLYRSLEE</sequence>
<evidence type="ECO:0000313" key="4">
    <source>
        <dbReference type="Proteomes" id="UP001233172"/>
    </source>
</evidence>
<reference evidence="3" key="1">
    <citation type="journal article" date="2023" name="PLoS Negl. Trop. Dis.">
        <title>A genome sequence for Biomphalaria pfeifferi, the major vector snail for the human-infecting parasite Schistosoma mansoni.</title>
        <authorList>
            <person name="Bu L."/>
            <person name="Lu L."/>
            <person name="Laidemitt M.R."/>
            <person name="Zhang S.M."/>
            <person name="Mutuku M."/>
            <person name="Mkoji G."/>
            <person name="Steinauer M."/>
            <person name="Loker E.S."/>
        </authorList>
    </citation>
    <scope>NUCLEOTIDE SEQUENCE</scope>
    <source>
        <strain evidence="3">KasaAsao</strain>
    </source>
</reference>
<feature type="compositionally biased region" description="Polar residues" evidence="1">
    <location>
        <begin position="94"/>
        <end position="113"/>
    </location>
</feature>
<dbReference type="Proteomes" id="UP001233172">
    <property type="component" value="Unassembled WGS sequence"/>
</dbReference>
<organism evidence="3 4">
    <name type="scientific">Biomphalaria pfeifferi</name>
    <name type="common">Bloodfluke planorb</name>
    <name type="synonym">Freshwater snail</name>
    <dbReference type="NCBI Taxonomy" id="112525"/>
    <lineage>
        <taxon>Eukaryota</taxon>
        <taxon>Metazoa</taxon>
        <taxon>Spiralia</taxon>
        <taxon>Lophotrochozoa</taxon>
        <taxon>Mollusca</taxon>
        <taxon>Gastropoda</taxon>
        <taxon>Heterobranchia</taxon>
        <taxon>Euthyneura</taxon>
        <taxon>Panpulmonata</taxon>
        <taxon>Hygrophila</taxon>
        <taxon>Lymnaeoidea</taxon>
        <taxon>Planorbidae</taxon>
        <taxon>Biomphalaria</taxon>
    </lineage>
</organism>
<dbReference type="EMBL" id="JASAOG010000053">
    <property type="protein sequence ID" value="KAK0057605.1"/>
    <property type="molecule type" value="Genomic_DNA"/>
</dbReference>
<feature type="domain" description="TGF-beta propeptide" evidence="2">
    <location>
        <begin position="127"/>
        <end position="329"/>
    </location>
</feature>
<dbReference type="Pfam" id="PF00688">
    <property type="entry name" value="TGFb_propeptide"/>
    <property type="match status" value="1"/>
</dbReference>
<gene>
    <name evidence="3" type="ORF">Bpfe_012835</name>
</gene>
<keyword evidence="4" id="KW-1185">Reference proteome</keyword>
<feature type="region of interest" description="Disordered" evidence="1">
    <location>
        <begin position="93"/>
        <end position="113"/>
    </location>
</feature>
<evidence type="ECO:0000313" key="3">
    <source>
        <dbReference type="EMBL" id="KAK0057605.1"/>
    </source>
</evidence>
<protein>
    <recommendedName>
        <fullName evidence="2">TGF-beta propeptide domain-containing protein</fullName>
    </recommendedName>
</protein>
<evidence type="ECO:0000259" key="2">
    <source>
        <dbReference type="Pfam" id="PF00688"/>
    </source>
</evidence>
<dbReference type="Gene3D" id="2.60.120.970">
    <property type="match status" value="1"/>
</dbReference>